<protein>
    <submittedName>
        <fullName evidence="5">TetR family transcriptional regulator</fullName>
    </submittedName>
</protein>
<evidence type="ECO:0000313" key="5">
    <source>
        <dbReference type="EMBL" id="KCZ97092.1"/>
    </source>
</evidence>
<dbReference type="Proteomes" id="UP000027100">
    <property type="component" value="Unassembled WGS sequence"/>
</dbReference>
<dbReference type="eggNOG" id="COG1309">
    <property type="taxonomic scope" value="Bacteria"/>
</dbReference>
<dbReference type="InterPro" id="IPR001647">
    <property type="entry name" value="HTH_TetR"/>
</dbReference>
<keyword evidence="6" id="KW-1185">Reference proteome</keyword>
<evidence type="ECO:0000256" key="2">
    <source>
        <dbReference type="PROSITE-ProRule" id="PRU00335"/>
    </source>
</evidence>
<evidence type="ECO:0000259" key="4">
    <source>
        <dbReference type="PROSITE" id="PS50977"/>
    </source>
</evidence>
<dbReference type="Gene3D" id="1.10.357.10">
    <property type="entry name" value="Tetracycline Repressor, domain 2"/>
    <property type="match status" value="1"/>
</dbReference>
<feature type="DNA-binding region" description="H-T-H motif" evidence="2">
    <location>
        <begin position="47"/>
        <end position="66"/>
    </location>
</feature>
<evidence type="ECO:0000256" key="3">
    <source>
        <dbReference type="SAM" id="MobiDB-lite"/>
    </source>
</evidence>
<keyword evidence="1 2" id="KW-0238">DNA-binding</keyword>
<dbReference type="STRING" id="1280954.HPO_16555"/>
<evidence type="ECO:0000313" key="6">
    <source>
        <dbReference type="Proteomes" id="UP000027100"/>
    </source>
</evidence>
<dbReference type="Pfam" id="PF00440">
    <property type="entry name" value="TetR_N"/>
    <property type="match status" value="1"/>
</dbReference>
<dbReference type="PROSITE" id="PS50977">
    <property type="entry name" value="HTH_TETR_2"/>
    <property type="match status" value="1"/>
</dbReference>
<sequence>MTICSLTSAGCKDMSPPPSDPRFTRSRASLIAAVIDLVGERPVEAVSIMEVAKAAGVTRPTFYQHFPDVPSAARAAALYQLSGAYPYLDADLEGISPDELRKTLEDRTASVLRHLRQNRTFYLNVFEGAGNIDLFDGLVAIVADRMMLPGASARPAASVAERDRKLLLAGGIMWLSVKWLRTETGASPPRAMARRIVEISLKTGDS</sequence>
<feature type="domain" description="HTH tetR-type" evidence="4">
    <location>
        <begin position="24"/>
        <end position="84"/>
    </location>
</feature>
<dbReference type="InterPro" id="IPR009057">
    <property type="entry name" value="Homeodomain-like_sf"/>
</dbReference>
<dbReference type="AlphaFoldDB" id="A0A062VF01"/>
<evidence type="ECO:0000256" key="1">
    <source>
        <dbReference type="ARBA" id="ARBA00023125"/>
    </source>
</evidence>
<name>A0A062VF01_9PROT</name>
<organism evidence="5 6">
    <name type="scientific">Hyphomonas polymorpha PS728</name>
    <dbReference type="NCBI Taxonomy" id="1280954"/>
    <lineage>
        <taxon>Bacteria</taxon>
        <taxon>Pseudomonadati</taxon>
        <taxon>Pseudomonadota</taxon>
        <taxon>Alphaproteobacteria</taxon>
        <taxon>Hyphomonadales</taxon>
        <taxon>Hyphomonadaceae</taxon>
        <taxon>Hyphomonas</taxon>
    </lineage>
</organism>
<dbReference type="SUPFAM" id="SSF46689">
    <property type="entry name" value="Homeodomain-like"/>
    <property type="match status" value="1"/>
</dbReference>
<accession>A0A062VF01</accession>
<dbReference type="PATRIC" id="fig|1280954.3.peg.3343"/>
<feature type="region of interest" description="Disordered" evidence="3">
    <location>
        <begin position="1"/>
        <end position="22"/>
    </location>
</feature>
<comment type="caution">
    <text evidence="5">The sequence shown here is derived from an EMBL/GenBank/DDBJ whole genome shotgun (WGS) entry which is preliminary data.</text>
</comment>
<dbReference type="EMBL" id="ARYM01000025">
    <property type="protein sequence ID" value="KCZ97092.1"/>
    <property type="molecule type" value="Genomic_DNA"/>
</dbReference>
<proteinExistence type="predicted"/>
<reference evidence="5 6" key="1">
    <citation type="journal article" date="2014" name="Antonie Van Leeuwenhoek">
        <title>Hyphomonas beringensis sp. nov. and Hyphomonas chukchiensis sp. nov., isolated from surface seawater of the Bering Sea and Chukchi Sea.</title>
        <authorList>
            <person name="Li C."/>
            <person name="Lai Q."/>
            <person name="Li G."/>
            <person name="Dong C."/>
            <person name="Wang J."/>
            <person name="Liao Y."/>
            <person name="Shao Z."/>
        </authorList>
    </citation>
    <scope>NUCLEOTIDE SEQUENCE [LARGE SCALE GENOMIC DNA]</scope>
    <source>
        <strain evidence="5 6">PS728</strain>
    </source>
</reference>
<gene>
    <name evidence="5" type="ORF">HPO_16555</name>
</gene>
<dbReference type="GO" id="GO:0003677">
    <property type="term" value="F:DNA binding"/>
    <property type="evidence" value="ECO:0007669"/>
    <property type="project" value="UniProtKB-UniRule"/>
</dbReference>